<dbReference type="Gene3D" id="3.40.250.10">
    <property type="entry name" value="Rhodanese-like domain"/>
    <property type="match status" value="1"/>
</dbReference>
<accession>A0A249KU58</accession>
<organism evidence="5 6">
    <name type="scientific">Candidatus Planktophila vernalis</name>
    <dbReference type="NCBI Taxonomy" id="1884907"/>
    <lineage>
        <taxon>Bacteria</taxon>
        <taxon>Bacillati</taxon>
        <taxon>Actinomycetota</taxon>
        <taxon>Actinomycetes</taxon>
        <taxon>Candidatus Nanopelagicales</taxon>
        <taxon>Candidatus Nanopelagicaceae</taxon>
        <taxon>Candidatus Planktophila</taxon>
    </lineage>
</organism>
<dbReference type="GO" id="GO:0008641">
    <property type="term" value="F:ubiquitin-like modifier activating enzyme activity"/>
    <property type="evidence" value="ECO:0007669"/>
    <property type="project" value="InterPro"/>
</dbReference>
<dbReference type="InterPro" id="IPR000594">
    <property type="entry name" value="ThiF_NAD_FAD-bd"/>
</dbReference>
<dbReference type="InterPro" id="IPR001763">
    <property type="entry name" value="Rhodanese-like_dom"/>
</dbReference>
<dbReference type="PROSITE" id="PS50206">
    <property type="entry name" value="RHODANESE_3"/>
    <property type="match status" value="1"/>
</dbReference>
<dbReference type="GO" id="GO:0004792">
    <property type="term" value="F:thiosulfate-cyanide sulfurtransferase activity"/>
    <property type="evidence" value="ECO:0007669"/>
    <property type="project" value="TreeGrafter"/>
</dbReference>
<dbReference type="Pfam" id="PF00899">
    <property type="entry name" value="ThiF"/>
    <property type="match status" value="1"/>
</dbReference>
<feature type="domain" description="Rhodanese" evidence="4">
    <location>
        <begin position="293"/>
        <end position="376"/>
    </location>
</feature>
<keyword evidence="6" id="KW-1185">Reference proteome</keyword>
<dbReference type="SUPFAM" id="SSF69572">
    <property type="entry name" value="Activating enzymes of the ubiquitin-like proteins"/>
    <property type="match status" value="1"/>
</dbReference>
<dbReference type="PANTHER" id="PTHR10953:SF102">
    <property type="entry name" value="ADENYLYLTRANSFERASE AND SULFURTRANSFERASE MOCS3"/>
    <property type="match status" value="1"/>
</dbReference>
<evidence type="ECO:0000259" key="4">
    <source>
        <dbReference type="PROSITE" id="PS50206"/>
    </source>
</evidence>
<dbReference type="GO" id="GO:0005829">
    <property type="term" value="C:cytosol"/>
    <property type="evidence" value="ECO:0007669"/>
    <property type="project" value="TreeGrafter"/>
</dbReference>
<dbReference type="GO" id="GO:0008146">
    <property type="term" value="F:sulfotransferase activity"/>
    <property type="evidence" value="ECO:0007669"/>
    <property type="project" value="TreeGrafter"/>
</dbReference>
<dbReference type="OrthoDB" id="9804286at2"/>
<evidence type="ECO:0000313" key="5">
    <source>
        <dbReference type="EMBL" id="ASY20311.1"/>
    </source>
</evidence>
<dbReference type="Gene3D" id="3.40.50.720">
    <property type="entry name" value="NAD(P)-binding Rossmann-like Domain"/>
    <property type="match status" value="1"/>
</dbReference>
<keyword evidence="5" id="KW-0548">Nucleotidyltransferase</keyword>
<sequence length="377" mass="40645">MKTPPLVNPGPALSAQQARRYSRQIVIPQIQASGQERIRNAKVLCIGAGGLGSPALMYLAAAGVGTIGIVDFDTVDETNLHRQVLYGQSDIGKKKVDVAKSKIEESNPLVSVTTYPVRVNPSNVLEIMAGYDIVIDATDNFATRYLINDAAVLLNKPYVWGSVNRFDGQAAVFWSSLGPCYRCLHPEPPAPGTVQNCADAGVLGVLCASIASIQVNEVIKAITGIGELQIGKLMIYEALEAEHSKIDIHKNPLCVICGENPTQVSLLENYESFCGVASAPEISVEDLKKKFAANDDFILIDVREPDEFASSRIPGSVLIPKAHFFDATALDLLPRDKEIILHCRSGVRSAHCLAIIQGAGFMNSRHLGGGILAWEKQ</sequence>
<keyword evidence="1 5" id="KW-0808">Transferase</keyword>
<dbReference type="InterPro" id="IPR045886">
    <property type="entry name" value="ThiF/MoeB/HesA"/>
</dbReference>
<keyword evidence="3" id="KW-0067">ATP-binding</keyword>
<name>A0A249KU58_9ACTN</name>
<evidence type="ECO:0000256" key="1">
    <source>
        <dbReference type="ARBA" id="ARBA00022679"/>
    </source>
</evidence>
<dbReference type="FunFam" id="3.40.50.720:FF:000033">
    <property type="entry name" value="Adenylyltransferase and sulfurtransferase MOCS3"/>
    <property type="match status" value="1"/>
</dbReference>
<dbReference type="SMART" id="SM00450">
    <property type="entry name" value="RHOD"/>
    <property type="match status" value="1"/>
</dbReference>
<dbReference type="GO" id="GO:0016779">
    <property type="term" value="F:nucleotidyltransferase activity"/>
    <property type="evidence" value="ECO:0007669"/>
    <property type="project" value="UniProtKB-KW"/>
</dbReference>
<gene>
    <name evidence="5" type="ORF">A7sIIA15_05575</name>
</gene>
<evidence type="ECO:0000313" key="6">
    <source>
        <dbReference type="Proteomes" id="UP000217186"/>
    </source>
</evidence>
<reference evidence="5 6" key="1">
    <citation type="submission" date="2016-07" db="EMBL/GenBank/DDBJ databases">
        <title>High microdiversification within the ubiquitous acI lineage of Actinobacteria.</title>
        <authorList>
            <person name="Neuenschwander S.M."/>
            <person name="Salcher M."/>
            <person name="Ghai R."/>
            <person name="Pernthaler J."/>
        </authorList>
    </citation>
    <scope>NUCLEOTIDE SEQUENCE [LARGE SCALE GENOMIC DNA]</scope>
    <source>
        <strain evidence="5">MMS-IIA-15</strain>
    </source>
</reference>
<protein>
    <submittedName>
        <fullName evidence="5">Adenylyltransferase and sulfurtransferase</fullName>
    </submittedName>
</protein>
<dbReference type="AlphaFoldDB" id="A0A249KU58"/>
<evidence type="ECO:0000256" key="3">
    <source>
        <dbReference type="ARBA" id="ARBA00022840"/>
    </source>
</evidence>
<dbReference type="PANTHER" id="PTHR10953">
    <property type="entry name" value="UBIQUITIN-ACTIVATING ENZYME E1"/>
    <property type="match status" value="1"/>
</dbReference>
<keyword evidence="2" id="KW-0547">Nucleotide-binding</keyword>
<dbReference type="GO" id="GO:0005524">
    <property type="term" value="F:ATP binding"/>
    <property type="evidence" value="ECO:0007669"/>
    <property type="project" value="UniProtKB-KW"/>
</dbReference>
<dbReference type="CDD" id="cd00757">
    <property type="entry name" value="ThiF_MoeB_HesA_family"/>
    <property type="match status" value="1"/>
</dbReference>
<proteinExistence type="predicted"/>
<dbReference type="RefSeq" id="WP_095686170.1">
    <property type="nucleotide sequence ID" value="NZ_CP016776.1"/>
</dbReference>
<evidence type="ECO:0000256" key="2">
    <source>
        <dbReference type="ARBA" id="ARBA00022741"/>
    </source>
</evidence>
<dbReference type="CDD" id="cd00158">
    <property type="entry name" value="RHOD"/>
    <property type="match status" value="1"/>
</dbReference>
<dbReference type="EMBL" id="CP016776">
    <property type="protein sequence ID" value="ASY20311.1"/>
    <property type="molecule type" value="Genomic_DNA"/>
</dbReference>
<dbReference type="InterPro" id="IPR036873">
    <property type="entry name" value="Rhodanese-like_dom_sf"/>
</dbReference>
<dbReference type="InterPro" id="IPR035985">
    <property type="entry name" value="Ubiquitin-activating_enz"/>
</dbReference>
<dbReference type="Proteomes" id="UP000217186">
    <property type="component" value="Chromosome"/>
</dbReference>
<dbReference type="KEGG" id="pvn:A7sIIA15_05575"/>
<dbReference type="Pfam" id="PF00581">
    <property type="entry name" value="Rhodanese"/>
    <property type="match status" value="1"/>
</dbReference>